<dbReference type="PANTHER" id="PTHR13748">
    <property type="entry name" value="COBW-RELATED"/>
    <property type="match status" value="1"/>
</dbReference>
<dbReference type="InterPro" id="IPR051316">
    <property type="entry name" value="Zinc-reg_GTPase_activator"/>
</dbReference>
<dbReference type="OrthoDB" id="9808822at2"/>
<comment type="caution">
    <text evidence="2">The sequence shown here is derived from an EMBL/GenBank/DDBJ whole genome shotgun (WGS) entry which is preliminary data.</text>
</comment>
<sequence length="328" mass="36332">MRTIAAMLEHIPTHLIAGPLGAGKTSLIRELLSQKPADERWAVLINEFGQIGLDAALLSTGEDGVTLAEIPGGCLCCVNGVPFQVGLARLLRQAKPDRLLIEPSGLGHPAELLRQLGQAPWLTVLAVQPTVLVLDADALRRGQALPDSQQHALADAGLLLMNKSESLDETTRKELTEKLPQRPLFWTSQGRLPIDKLPGIDARASEQSQVATLPTGPATLPHIWLDPTQPICQVQATPDNWSIGWRWHPSQRFDLDQLAQWLSRWPWLRAKLVVHGRSGWQSANALDGQALTFKSSEWRRDSRFELIFSEPQPQAELERAMEGCRIRD</sequence>
<dbReference type="PANTHER" id="PTHR13748:SF46">
    <property type="entry name" value="ZINC CHAPERONE YEIR"/>
    <property type="match status" value="1"/>
</dbReference>
<dbReference type="RefSeq" id="WP_102826761.1">
    <property type="nucleotide sequence ID" value="NZ_CP139348.1"/>
</dbReference>
<dbReference type="Proteomes" id="UP000235925">
    <property type="component" value="Unassembled WGS sequence"/>
</dbReference>
<reference evidence="2 3" key="1">
    <citation type="submission" date="2018-01" db="EMBL/GenBank/DDBJ databases">
        <title>Denitrification phenotypes of diverse strains of Pseudomonas stutzeri.</title>
        <authorList>
            <person name="Milligan D.A."/>
            <person name="Bergaust L."/>
            <person name="Bakken L.R."/>
            <person name="Frostegard A."/>
        </authorList>
    </citation>
    <scope>NUCLEOTIDE SEQUENCE [LARGE SCALE GENOMIC DNA]</scope>
    <source>
        <strain evidence="2 3">KC</strain>
    </source>
</reference>
<accession>A0A2N8RWS1</accession>
<dbReference type="CDD" id="cd03112">
    <property type="entry name" value="CobW-like"/>
    <property type="match status" value="1"/>
</dbReference>
<evidence type="ECO:0000313" key="2">
    <source>
        <dbReference type="EMBL" id="PNF78829.1"/>
    </source>
</evidence>
<dbReference type="SUPFAM" id="SSF52540">
    <property type="entry name" value="P-loop containing nucleoside triphosphate hydrolases"/>
    <property type="match status" value="1"/>
</dbReference>
<dbReference type="InterPro" id="IPR027417">
    <property type="entry name" value="P-loop_NTPase"/>
</dbReference>
<dbReference type="AlphaFoldDB" id="A0A2N8RWS1"/>
<organism evidence="2 3">
    <name type="scientific">Stutzerimonas stutzeri</name>
    <name type="common">Pseudomonas stutzeri</name>
    <dbReference type="NCBI Taxonomy" id="316"/>
    <lineage>
        <taxon>Bacteria</taxon>
        <taxon>Pseudomonadati</taxon>
        <taxon>Pseudomonadota</taxon>
        <taxon>Gammaproteobacteria</taxon>
        <taxon>Pseudomonadales</taxon>
        <taxon>Pseudomonadaceae</taxon>
        <taxon>Stutzerimonas</taxon>
    </lineage>
</organism>
<dbReference type="Gene3D" id="3.40.50.300">
    <property type="entry name" value="P-loop containing nucleotide triphosphate hydrolases"/>
    <property type="match status" value="1"/>
</dbReference>
<dbReference type="EMBL" id="POUN01000007">
    <property type="protein sequence ID" value="PNF78829.1"/>
    <property type="molecule type" value="Genomic_DNA"/>
</dbReference>
<dbReference type="Pfam" id="PF02492">
    <property type="entry name" value="cobW"/>
    <property type="match status" value="1"/>
</dbReference>
<name>A0A2N8RWS1_STUST</name>
<gene>
    <name evidence="2" type="ORF">CXK92_19970</name>
</gene>
<proteinExistence type="predicted"/>
<evidence type="ECO:0000313" key="3">
    <source>
        <dbReference type="Proteomes" id="UP000235925"/>
    </source>
</evidence>
<dbReference type="GO" id="GO:0005737">
    <property type="term" value="C:cytoplasm"/>
    <property type="evidence" value="ECO:0007669"/>
    <property type="project" value="TreeGrafter"/>
</dbReference>
<protein>
    <submittedName>
        <fullName evidence="2">Cobalamin biosynthesis protein CobW</fullName>
    </submittedName>
</protein>
<feature type="domain" description="CobW/HypB/UreG nucleotide-binding" evidence="1">
    <location>
        <begin position="12"/>
        <end position="178"/>
    </location>
</feature>
<evidence type="ECO:0000259" key="1">
    <source>
        <dbReference type="Pfam" id="PF02492"/>
    </source>
</evidence>
<dbReference type="InterPro" id="IPR003495">
    <property type="entry name" value="CobW/HypB/UreG_nucleotide-bd"/>
</dbReference>